<dbReference type="Proteomes" id="UP000824005">
    <property type="component" value="Unassembled WGS sequence"/>
</dbReference>
<dbReference type="AlphaFoldDB" id="A0A9D1YY26"/>
<dbReference type="InterPro" id="IPR003488">
    <property type="entry name" value="DprA"/>
</dbReference>
<dbReference type="EMBL" id="DXDC01000430">
    <property type="protein sequence ID" value="HIY67401.1"/>
    <property type="molecule type" value="Genomic_DNA"/>
</dbReference>
<dbReference type="SUPFAM" id="SSF102405">
    <property type="entry name" value="MCP/YpsA-like"/>
    <property type="match status" value="1"/>
</dbReference>
<sequence>VSDVGLLVSEQPPGATPTRARFMARARIEAALSGSTTIVEAGSRSGSLLVAQQAHSLGRSVGAVPGPVTSATSYGPHRLIAQGIASVVTNPNDVRALSEKQPSSGSMPQLSVEAFRMERYSARARAAHSAHRDL</sequence>
<comment type="caution">
    <text evidence="3">The sequence shown here is derived from an EMBL/GenBank/DDBJ whole genome shotgun (WGS) entry which is preliminary data.</text>
</comment>
<evidence type="ECO:0000313" key="4">
    <source>
        <dbReference type="Proteomes" id="UP000824005"/>
    </source>
</evidence>
<name>A0A9D1YY26_9MICO</name>
<dbReference type="Pfam" id="PF02481">
    <property type="entry name" value="DNA_processg_A"/>
    <property type="match status" value="1"/>
</dbReference>
<feature type="domain" description="Smf/DprA SLOG" evidence="2">
    <location>
        <begin position="4"/>
        <end position="95"/>
    </location>
</feature>
<evidence type="ECO:0000256" key="1">
    <source>
        <dbReference type="ARBA" id="ARBA00006525"/>
    </source>
</evidence>
<proteinExistence type="inferred from homology"/>
<evidence type="ECO:0000259" key="2">
    <source>
        <dbReference type="Pfam" id="PF02481"/>
    </source>
</evidence>
<dbReference type="Gene3D" id="3.40.50.450">
    <property type="match status" value="1"/>
</dbReference>
<comment type="similarity">
    <text evidence="1">Belongs to the DprA/Smf family.</text>
</comment>
<dbReference type="GO" id="GO:0009294">
    <property type="term" value="P:DNA-mediated transformation"/>
    <property type="evidence" value="ECO:0007669"/>
    <property type="project" value="InterPro"/>
</dbReference>
<dbReference type="InterPro" id="IPR057666">
    <property type="entry name" value="DrpA_SLOG"/>
</dbReference>
<gene>
    <name evidence="3" type="ORF">H9830_14130</name>
</gene>
<feature type="non-terminal residue" evidence="3">
    <location>
        <position position="1"/>
    </location>
</feature>
<dbReference type="PANTHER" id="PTHR43022">
    <property type="entry name" value="PROTEIN SMF"/>
    <property type="match status" value="1"/>
</dbReference>
<accession>A0A9D1YY26</accession>
<reference evidence="3" key="2">
    <citation type="submission" date="2021-04" db="EMBL/GenBank/DDBJ databases">
        <authorList>
            <person name="Gilroy R."/>
        </authorList>
    </citation>
    <scope>NUCLEOTIDE SEQUENCE</scope>
    <source>
        <strain evidence="3">ChiGjej1B1-98</strain>
    </source>
</reference>
<organism evidence="3 4">
    <name type="scientific">Candidatus Agrococcus pullicola</name>
    <dbReference type="NCBI Taxonomy" id="2838429"/>
    <lineage>
        <taxon>Bacteria</taxon>
        <taxon>Bacillati</taxon>
        <taxon>Actinomycetota</taxon>
        <taxon>Actinomycetes</taxon>
        <taxon>Micrococcales</taxon>
        <taxon>Microbacteriaceae</taxon>
        <taxon>Agrococcus</taxon>
    </lineage>
</organism>
<dbReference type="PANTHER" id="PTHR43022:SF1">
    <property type="entry name" value="PROTEIN SMF"/>
    <property type="match status" value="1"/>
</dbReference>
<protein>
    <submittedName>
        <fullName evidence="3">DNA-protecting protein DprA</fullName>
    </submittedName>
</protein>
<reference evidence="3" key="1">
    <citation type="journal article" date="2021" name="PeerJ">
        <title>Extensive microbial diversity within the chicken gut microbiome revealed by metagenomics and culture.</title>
        <authorList>
            <person name="Gilroy R."/>
            <person name="Ravi A."/>
            <person name="Getino M."/>
            <person name="Pursley I."/>
            <person name="Horton D.L."/>
            <person name="Alikhan N.F."/>
            <person name="Baker D."/>
            <person name="Gharbi K."/>
            <person name="Hall N."/>
            <person name="Watson M."/>
            <person name="Adriaenssens E.M."/>
            <person name="Foster-Nyarko E."/>
            <person name="Jarju S."/>
            <person name="Secka A."/>
            <person name="Antonio M."/>
            <person name="Oren A."/>
            <person name="Chaudhuri R.R."/>
            <person name="La Ragione R."/>
            <person name="Hildebrand F."/>
            <person name="Pallen M.J."/>
        </authorList>
    </citation>
    <scope>NUCLEOTIDE SEQUENCE</scope>
    <source>
        <strain evidence="3">ChiGjej1B1-98</strain>
    </source>
</reference>
<evidence type="ECO:0000313" key="3">
    <source>
        <dbReference type="EMBL" id="HIY67401.1"/>
    </source>
</evidence>